<keyword evidence="1" id="KW-0547">Nucleotide-binding</keyword>
<protein>
    <submittedName>
        <fullName evidence="9">PEP-CTERM-box response regulator transcription factor</fullName>
    </submittedName>
</protein>
<dbReference type="CDD" id="cd00009">
    <property type="entry name" value="AAA"/>
    <property type="match status" value="1"/>
</dbReference>
<evidence type="ECO:0000256" key="3">
    <source>
        <dbReference type="ARBA" id="ARBA00023015"/>
    </source>
</evidence>
<dbReference type="InterPro" id="IPR002197">
    <property type="entry name" value="HTH_Fis"/>
</dbReference>
<dbReference type="SUPFAM" id="SSF52540">
    <property type="entry name" value="P-loop containing nucleoside triphosphate hydrolases"/>
    <property type="match status" value="1"/>
</dbReference>
<dbReference type="Proteomes" id="UP001524499">
    <property type="component" value="Unassembled WGS sequence"/>
</dbReference>
<dbReference type="InterPro" id="IPR025662">
    <property type="entry name" value="Sigma_54_int_dom_ATP-bd_1"/>
</dbReference>
<dbReference type="Gene3D" id="1.10.8.60">
    <property type="match status" value="1"/>
</dbReference>
<keyword evidence="4" id="KW-0238">DNA-binding</keyword>
<gene>
    <name evidence="9" type="primary">prsR</name>
    <name evidence="9" type="ORF">NP590_00765</name>
</gene>
<dbReference type="SUPFAM" id="SSF46689">
    <property type="entry name" value="Homeodomain-like"/>
    <property type="match status" value="1"/>
</dbReference>
<dbReference type="InterPro" id="IPR009057">
    <property type="entry name" value="Homeodomain-like_sf"/>
</dbReference>
<dbReference type="PROSITE" id="PS50110">
    <property type="entry name" value="RESPONSE_REGULATORY"/>
    <property type="match status" value="1"/>
</dbReference>
<evidence type="ECO:0000256" key="1">
    <source>
        <dbReference type="ARBA" id="ARBA00022741"/>
    </source>
</evidence>
<dbReference type="InterPro" id="IPR011006">
    <property type="entry name" value="CheY-like_superfamily"/>
</dbReference>
<dbReference type="PROSITE" id="PS00675">
    <property type="entry name" value="SIGMA54_INTERACT_1"/>
    <property type="match status" value="1"/>
</dbReference>
<keyword evidence="2" id="KW-0067">ATP-binding</keyword>
<name>A0ABT1TBH0_9GAMM</name>
<sequence>MPVSNQLLIVEDDPGLQKQLKWSLEQYDIILANNRSEAIAALRRHMPSVVTLDLGLPPDPTNASEGLATLKEILELAPHTKVIVVTGNDDRANAIEAVAQGAYDFYQKPVDADILNMIIARAFHLHALETDFRNLQQQQAFSSGIIATSPQMLSVMRMIDRISPTQATVMLLGESGTGKELLAKAIHSQSPRAQKPFVAVNCAAIPDTLLESELFGYEKGAFTGAVNQTKGKIEYAEGGTFFLDEIGDLPFALQAKLLRFIQERVIERLGGRKEIAVDVRIICATHRNIQQLIEQNLFRADLYYRLSEISIEIPALREREGDILAIGNALLKRYCNQNNCKEKRFAPDTAQALENYAWPGNIRELENKLKRAVILSDSNLITLQDMEMSEQVDNAMPLNLKAVREAAELSAIKRALLYSDYNISETSRLLGIARPTLYSLVEKHGLQDLIRHQLDQV</sequence>
<dbReference type="Gene3D" id="3.40.50.300">
    <property type="entry name" value="P-loop containing nucleotide triphosphate hydrolases"/>
    <property type="match status" value="1"/>
</dbReference>
<dbReference type="Gene3D" id="3.40.50.2300">
    <property type="match status" value="1"/>
</dbReference>
<dbReference type="InterPro" id="IPR027417">
    <property type="entry name" value="P-loop_NTPase"/>
</dbReference>
<dbReference type="Pfam" id="PF25601">
    <property type="entry name" value="AAA_lid_14"/>
    <property type="match status" value="1"/>
</dbReference>
<dbReference type="EMBL" id="JANIBJ010000001">
    <property type="protein sequence ID" value="MCQ8102618.1"/>
    <property type="molecule type" value="Genomic_DNA"/>
</dbReference>
<dbReference type="InterPro" id="IPR002078">
    <property type="entry name" value="Sigma_54_int"/>
</dbReference>
<dbReference type="Gene3D" id="1.10.10.60">
    <property type="entry name" value="Homeodomain-like"/>
    <property type="match status" value="1"/>
</dbReference>
<dbReference type="PANTHER" id="PTHR32071">
    <property type="entry name" value="TRANSCRIPTIONAL REGULATORY PROTEIN"/>
    <property type="match status" value="1"/>
</dbReference>
<evidence type="ECO:0000259" key="7">
    <source>
        <dbReference type="PROSITE" id="PS50045"/>
    </source>
</evidence>
<dbReference type="InterPro" id="IPR001789">
    <property type="entry name" value="Sig_transdc_resp-reg_receiver"/>
</dbReference>
<evidence type="ECO:0000256" key="5">
    <source>
        <dbReference type="ARBA" id="ARBA00023163"/>
    </source>
</evidence>
<dbReference type="Pfam" id="PF00158">
    <property type="entry name" value="Sigma54_activat"/>
    <property type="match status" value="1"/>
</dbReference>
<evidence type="ECO:0000256" key="6">
    <source>
        <dbReference type="PROSITE-ProRule" id="PRU00169"/>
    </source>
</evidence>
<dbReference type="Pfam" id="PF00072">
    <property type="entry name" value="Response_reg"/>
    <property type="match status" value="1"/>
</dbReference>
<evidence type="ECO:0000256" key="4">
    <source>
        <dbReference type="ARBA" id="ARBA00023125"/>
    </source>
</evidence>
<evidence type="ECO:0000313" key="9">
    <source>
        <dbReference type="EMBL" id="MCQ8102618.1"/>
    </source>
</evidence>
<dbReference type="PROSITE" id="PS00688">
    <property type="entry name" value="SIGMA54_INTERACT_3"/>
    <property type="match status" value="1"/>
</dbReference>
<dbReference type="Pfam" id="PF02954">
    <property type="entry name" value="HTH_8"/>
    <property type="match status" value="1"/>
</dbReference>
<dbReference type="PROSITE" id="PS00676">
    <property type="entry name" value="SIGMA54_INTERACT_2"/>
    <property type="match status" value="1"/>
</dbReference>
<evidence type="ECO:0000259" key="8">
    <source>
        <dbReference type="PROSITE" id="PS50110"/>
    </source>
</evidence>
<keyword evidence="3" id="KW-0805">Transcription regulation</keyword>
<reference evidence="9 10" key="1">
    <citation type="submission" date="2022-07" db="EMBL/GenBank/DDBJ databases">
        <title>Methylomonas rivi sp. nov., Methylomonas rosea sp. nov., Methylomonas aureus sp. nov. and Methylomonas subterranea sp. nov., four novel methanotrophs isolated from a freshwater creek and the deep terrestrial subsurface.</title>
        <authorList>
            <person name="Abin C."/>
            <person name="Sankaranarayanan K."/>
            <person name="Garner C."/>
            <person name="Sindelar R."/>
            <person name="Kotary K."/>
            <person name="Garner R."/>
            <person name="Barclay S."/>
            <person name="Lawson P."/>
            <person name="Krumholz L."/>
        </authorList>
    </citation>
    <scope>NUCLEOTIDE SEQUENCE [LARGE SCALE GENOMIC DNA]</scope>
    <source>
        <strain evidence="9 10">SURF-2</strain>
    </source>
</reference>
<keyword evidence="6" id="KW-0597">Phosphoprotein</keyword>
<dbReference type="NCBIfam" id="TIGR02915">
    <property type="entry name" value="PEP_resp_reg"/>
    <property type="match status" value="1"/>
</dbReference>
<feature type="domain" description="Response regulatory" evidence="8">
    <location>
        <begin position="6"/>
        <end position="123"/>
    </location>
</feature>
<evidence type="ECO:0000313" key="10">
    <source>
        <dbReference type="Proteomes" id="UP001524499"/>
    </source>
</evidence>
<dbReference type="InterPro" id="IPR003593">
    <property type="entry name" value="AAA+_ATPase"/>
</dbReference>
<accession>A0ABT1TBH0</accession>
<evidence type="ECO:0000256" key="2">
    <source>
        <dbReference type="ARBA" id="ARBA00022840"/>
    </source>
</evidence>
<keyword evidence="10" id="KW-1185">Reference proteome</keyword>
<dbReference type="SMART" id="SM00448">
    <property type="entry name" value="REC"/>
    <property type="match status" value="1"/>
</dbReference>
<comment type="caution">
    <text evidence="9">The sequence shown here is derived from an EMBL/GenBank/DDBJ whole genome shotgun (WGS) entry which is preliminary data.</text>
</comment>
<dbReference type="SUPFAM" id="SSF52172">
    <property type="entry name" value="CheY-like"/>
    <property type="match status" value="1"/>
</dbReference>
<dbReference type="InterPro" id="IPR058031">
    <property type="entry name" value="AAA_lid_NorR"/>
</dbReference>
<dbReference type="PROSITE" id="PS50045">
    <property type="entry name" value="SIGMA54_INTERACT_4"/>
    <property type="match status" value="1"/>
</dbReference>
<feature type="domain" description="Sigma-54 factor interaction" evidence="7">
    <location>
        <begin position="145"/>
        <end position="374"/>
    </location>
</feature>
<dbReference type="InterPro" id="IPR025944">
    <property type="entry name" value="Sigma_54_int_dom_CS"/>
</dbReference>
<dbReference type="SMART" id="SM00382">
    <property type="entry name" value="AAA"/>
    <property type="match status" value="1"/>
</dbReference>
<keyword evidence="5" id="KW-0804">Transcription</keyword>
<proteinExistence type="predicted"/>
<dbReference type="InterPro" id="IPR014264">
    <property type="entry name" value="PEP-CTERM_resp_reg"/>
</dbReference>
<dbReference type="RefSeq" id="WP_256600227.1">
    <property type="nucleotide sequence ID" value="NZ_JANIBJ010000001.1"/>
</dbReference>
<organism evidence="9 10">
    <name type="scientific">Methylomonas subterranea</name>
    <dbReference type="NCBI Taxonomy" id="2952225"/>
    <lineage>
        <taxon>Bacteria</taxon>
        <taxon>Pseudomonadati</taxon>
        <taxon>Pseudomonadota</taxon>
        <taxon>Gammaproteobacteria</taxon>
        <taxon>Methylococcales</taxon>
        <taxon>Methylococcaceae</taxon>
        <taxon>Methylomonas</taxon>
    </lineage>
</organism>
<feature type="modified residue" description="4-aspartylphosphate" evidence="6">
    <location>
        <position position="53"/>
    </location>
</feature>
<dbReference type="InterPro" id="IPR025943">
    <property type="entry name" value="Sigma_54_int_dom_ATP-bd_2"/>
</dbReference>
<dbReference type="PANTHER" id="PTHR32071:SF113">
    <property type="entry name" value="ALGINATE BIOSYNTHESIS TRANSCRIPTIONAL REGULATORY PROTEIN ALGB"/>
    <property type="match status" value="1"/>
</dbReference>